<dbReference type="RefSeq" id="WP_164652787.1">
    <property type="nucleotide sequence ID" value="NZ_JAAIJR010000017.1"/>
</dbReference>
<proteinExistence type="predicted"/>
<reference evidence="2" key="1">
    <citation type="journal article" date="2020" name="Microbiol. Resour. Announc.">
        <title>Draft Genome Sequences of Thiorhodococcus mannitoliphagus and Thiorhodococcus minor, Purple Sulfur Photosynthetic Bacteria in the Gammaproteobacterial Family Chromatiaceae.</title>
        <authorList>
            <person name="Aviles F.A."/>
            <person name="Meyer T.E."/>
            <person name="Kyndt J.A."/>
        </authorList>
    </citation>
    <scope>NUCLEOTIDE SEQUENCE [LARGE SCALE GENOMIC DNA]</scope>
    <source>
        <strain evidence="2">DSM 18266</strain>
    </source>
</reference>
<evidence type="ECO:0000313" key="1">
    <source>
        <dbReference type="EMBL" id="NEX19893.1"/>
    </source>
</evidence>
<sequence>MPAPITLPDIPEAERTPLIEQLLELIETLAEKTHQQAETIQQLRDAIAVLKGEKAKPTFK</sequence>
<dbReference type="Proteomes" id="UP000471640">
    <property type="component" value="Unassembled WGS sequence"/>
</dbReference>
<dbReference type="AlphaFoldDB" id="A0A6P1DRU5"/>
<evidence type="ECO:0000313" key="2">
    <source>
        <dbReference type="Proteomes" id="UP000471640"/>
    </source>
</evidence>
<keyword evidence="2" id="KW-1185">Reference proteome</keyword>
<feature type="non-terminal residue" evidence="1">
    <location>
        <position position="60"/>
    </location>
</feature>
<name>A0A6P1DRU5_9GAMM</name>
<comment type="caution">
    <text evidence="1">The sequence shown here is derived from an EMBL/GenBank/DDBJ whole genome shotgun (WGS) entry which is preliminary data.</text>
</comment>
<protein>
    <submittedName>
        <fullName evidence="1">Uncharacterized protein</fullName>
    </submittedName>
</protein>
<organism evidence="1 2">
    <name type="scientific">Thiorhodococcus mannitoliphagus</name>
    <dbReference type="NCBI Taxonomy" id="329406"/>
    <lineage>
        <taxon>Bacteria</taxon>
        <taxon>Pseudomonadati</taxon>
        <taxon>Pseudomonadota</taxon>
        <taxon>Gammaproteobacteria</taxon>
        <taxon>Chromatiales</taxon>
        <taxon>Chromatiaceae</taxon>
        <taxon>Thiorhodococcus</taxon>
    </lineage>
</organism>
<dbReference type="EMBL" id="JAAIJR010000017">
    <property type="protein sequence ID" value="NEX19893.1"/>
    <property type="molecule type" value="Genomic_DNA"/>
</dbReference>
<accession>A0A6P1DRU5</accession>
<reference evidence="1 2" key="2">
    <citation type="submission" date="2020-02" db="EMBL/GenBank/DDBJ databases">
        <title>Genome sequences of Thiorhodococcus mannitoliphagus and Thiorhodococcus minor, purple sulfur photosynthetic bacteria in the gammaproteobacterial family, Chromatiaceae.</title>
        <authorList>
            <person name="Aviles F.A."/>
            <person name="Meyer T.E."/>
            <person name="Kyndt J.A."/>
        </authorList>
    </citation>
    <scope>NUCLEOTIDE SEQUENCE [LARGE SCALE GENOMIC DNA]</scope>
    <source>
        <strain evidence="1 2">DSM 18266</strain>
    </source>
</reference>
<gene>
    <name evidence="1" type="ORF">G3480_06115</name>
</gene>